<sequence>MGYISCENAMKDKLIRDQTFDPAYTREEATRLYQITYRKYSRGYVRVSTEKMLYMADKCFWQQFWPMGEFPGEKAWIMRNTKGERAVGEDEDEAIAMQVNQQLKQGGSQHRQNETAQGLGQNLCDKSTYREKLQTRDRAQLVYTIKQLHGHPPTSKLSAANTQPEGSNTPRESRHSSGVLQLPALLSANKLQTLDGMIEEERGIAMQSAALHELSR</sequence>
<keyword evidence="3" id="KW-1185">Reference proteome</keyword>
<evidence type="ECO:0000313" key="3">
    <source>
        <dbReference type="Proteomes" id="UP000672032"/>
    </source>
</evidence>
<accession>A0A8A3P6F3</accession>
<gene>
    <name evidence="2" type="ORF">DSL72_000479</name>
</gene>
<proteinExistence type="predicted"/>
<reference evidence="2" key="1">
    <citation type="submission" date="2020-10" db="EMBL/GenBank/DDBJ databases">
        <title>Genome Sequence of Monilinia vaccinii-corymbosi Sheds Light on Mummy Berry Disease Infection of Blueberry and Mating Type.</title>
        <authorList>
            <person name="Yow A.G."/>
            <person name="Zhang Y."/>
            <person name="Bansal K."/>
            <person name="Eacker S.M."/>
            <person name="Sullivan S."/>
            <person name="Liachko I."/>
            <person name="Cubeta M.A."/>
            <person name="Rollins J.A."/>
            <person name="Ashrafi H."/>
        </authorList>
    </citation>
    <scope>NUCLEOTIDE SEQUENCE</scope>
    <source>
        <strain evidence="2">RL-1</strain>
    </source>
</reference>
<feature type="region of interest" description="Disordered" evidence="1">
    <location>
        <begin position="148"/>
        <end position="181"/>
    </location>
</feature>
<evidence type="ECO:0000256" key="1">
    <source>
        <dbReference type="SAM" id="MobiDB-lite"/>
    </source>
</evidence>
<feature type="compositionally biased region" description="Polar residues" evidence="1">
    <location>
        <begin position="155"/>
        <end position="170"/>
    </location>
</feature>
<dbReference type="EMBL" id="CP063406">
    <property type="protein sequence ID" value="QSZ30921.1"/>
    <property type="molecule type" value="Genomic_DNA"/>
</dbReference>
<dbReference type="AlphaFoldDB" id="A0A8A3P6F3"/>
<protein>
    <submittedName>
        <fullName evidence="2">Uncharacterized protein</fullName>
    </submittedName>
</protein>
<organism evidence="2 3">
    <name type="scientific">Monilinia vaccinii-corymbosi</name>
    <dbReference type="NCBI Taxonomy" id="61207"/>
    <lineage>
        <taxon>Eukaryota</taxon>
        <taxon>Fungi</taxon>
        <taxon>Dikarya</taxon>
        <taxon>Ascomycota</taxon>
        <taxon>Pezizomycotina</taxon>
        <taxon>Leotiomycetes</taxon>
        <taxon>Helotiales</taxon>
        <taxon>Sclerotiniaceae</taxon>
        <taxon>Monilinia</taxon>
    </lineage>
</organism>
<evidence type="ECO:0000313" key="2">
    <source>
        <dbReference type="EMBL" id="QSZ30921.1"/>
    </source>
</evidence>
<dbReference type="OrthoDB" id="3550713at2759"/>
<dbReference type="Proteomes" id="UP000672032">
    <property type="component" value="Chromosome 2"/>
</dbReference>
<name>A0A8A3P6F3_9HELO</name>